<dbReference type="RefSeq" id="WP_394331414.1">
    <property type="nucleotide sequence ID" value="NZ_FNGS01000008.1"/>
</dbReference>
<dbReference type="Proteomes" id="UP000198901">
    <property type="component" value="Unassembled WGS sequence"/>
</dbReference>
<name>A0A1G9V4L9_9BACT</name>
<dbReference type="GO" id="GO:0008081">
    <property type="term" value="F:phosphoric diester hydrolase activity"/>
    <property type="evidence" value="ECO:0007669"/>
    <property type="project" value="InterPro"/>
</dbReference>
<dbReference type="PROSITE" id="PS51704">
    <property type="entry name" value="GP_PDE"/>
    <property type="match status" value="1"/>
</dbReference>
<accession>A0A1G9V4L9</accession>
<reference evidence="2 3" key="1">
    <citation type="submission" date="2016-10" db="EMBL/GenBank/DDBJ databases">
        <authorList>
            <person name="de Groot N.N."/>
        </authorList>
    </citation>
    <scope>NUCLEOTIDE SEQUENCE [LARGE SCALE GENOMIC DNA]</scope>
    <source>
        <strain evidence="2 3">DSM 21668</strain>
    </source>
</reference>
<evidence type="ECO:0000313" key="2">
    <source>
        <dbReference type="EMBL" id="SDM67108.1"/>
    </source>
</evidence>
<sequence>MNECIAILKRWSIQCLLIFGTTTASGQTFDLQGHRGCRGLMPENTLPAFRKALELGVTTLELDVLFSRDSQLVVSHDPWFSPVFSTAPDGKPVEDKNRWISEMDYADIRRYDVGLRKNPSFPEQASVAAWKPLLEDVIREAEQRAPGKVHYSIELKVSGMSPATAERLSDRVNTCLKSVPGPASVTIQSFDAAVLRYWRRQIAAGAFLPVRLSALTTWKGVRKIERELGFRPDVYSPFYRRVTRRLIRKTHENGMKIVPWTVNSARIMRRMVRSGADGLITDYPDRFPR</sequence>
<organism evidence="2 3">
    <name type="scientific">Siphonobacter aquaeclarae</name>
    <dbReference type="NCBI Taxonomy" id="563176"/>
    <lineage>
        <taxon>Bacteria</taxon>
        <taxon>Pseudomonadati</taxon>
        <taxon>Bacteroidota</taxon>
        <taxon>Cytophagia</taxon>
        <taxon>Cytophagales</taxon>
        <taxon>Cytophagaceae</taxon>
        <taxon>Siphonobacter</taxon>
    </lineage>
</organism>
<keyword evidence="3" id="KW-1185">Reference proteome</keyword>
<dbReference type="InterPro" id="IPR030395">
    <property type="entry name" value="GP_PDE_dom"/>
</dbReference>
<dbReference type="EMBL" id="FNGS01000008">
    <property type="protein sequence ID" value="SDM67108.1"/>
    <property type="molecule type" value="Genomic_DNA"/>
</dbReference>
<dbReference type="PANTHER" id="PTHR46211">
    <property type="entry name" value="GLYCEROPHOSPHORYL DIESTER PHOSPHODIESTERASE"/>
    <property type="match status" value="1"/>
</dbReference>
<evidence type="ECO:0000259" key="1">
    <source>
        <dbReference type="PROSITE" id="PS51704"/>
    </source>
</evidence>
<evidence type="ECO:0000313" key="3">
    <source>
        <dbReference type="Proteomes" id="UP000198901"/>
    </source>
</evidence>
<gene>
    <name evidence="2" type="ORF">SAMN04488090_3961</name>
</gene>
<proteinExistence type="predicted"/>
<dbReference type="Gene3D" id="3.20.20.190">
    <property type="entry name" value="Phosphatidylinositol (PI) phosphodiesterase"/>
    <property type="match status" value="1"/>
</dbReference>
<protein>
    <submittedName>
        <fullName evidence="2">Glycerophosphoryl diester phosphodiesterase</fullName>
    </submittedName>
</protein>
<dbReference type="SUPFAM" id="SSF51695">
    <property type="entry name" value="PLC-like phosphodiesterases"/>
    <property type="match status" value="1"/>
</dbReference>
<dbReference type="Pfam" id="PF03009">
    <property type="entry name" value="GDPD"/>
    <property type="match status" value="1"/>
</dbReference>
<feature type="domain" description="GP-PDE" evidence="1">
    <location>
        <begin position="29"/>
        <end position="289"/>
    </location>
</feature>
<dbReference type="InterPro" id="IPR017946">
    <property type="entry name" value="PLC-like_Pdiesterase_TIM-brl"/>
</dbReference>
<dbReference type="GO" id="GO:0006629">
    <property type="term" value="P:lipid metabolic process"/>
    <property type="evidence" value="ECO:0007669"/>
    <property type="project" value="InterPro"/>
</dbReference>
<dbReference type="AlphaFoldDB" id="A0A1G9V4L9"/>
<dbReference type="STRING" id="563176.SAMN04488090_3961"/>
<dbReference type="PANTHER" id="PTHR46211:SF14">
    <property type="entry name" value="GLYCEROPHOSPHODIESTER PHOSPHODIESTERASE"/>
    <property type="match status" value="1"/>
</dbReference>